<dbReference type="InterPro" id="IPR036900">
    <property type="entry name" value="A-D-PHexomutase_C_sf"/>
</dbReference>
<evidence type="ECO:0000256" key="11">
    <source>
        <dbReference type="PIRNR" id="PIRNR016408"/>
    </source>
</evidence>
<evidence type="ECO:0000256" key="12">
    <source>
        <dbReference type="PIRSR" id="PIRSR016408-1"/>
    </source>
</evidence>
<gene>
    <name evidence="18" type="ORF">GPUH_LOCUS11313</name>
</gene>
<dbReference type="Gene3D" id="3.40.120.10">
    <property type="entry name" value="Alpha-D-Glucose-1,6-Bisphosphate, subunit A, domain 3"/>
    <property type="match status" value="3"/>
</dbReference>
<evidence type="ECO:0000256" key="6">
    <source>
        <dbReference type="ARBA" id="ARBA00022723"/>
    </source>
</evidence>
<evidence type="ECO:0000256" key="10">
    <source>
        <dbReference type="ARBA" id="ARBA00032065"/>
    </source>
</evidence>
<feature type="domain" description="Alpha-D-phosphohexomutase C-terminal" evidence="14">
    <location>
        <begin position="503"/>
        <end position="531"/>
    </location>
</feature>
<dbReference type="FunFam" id="3.40.120.10:FF:000013">
    <property type="entry name" value="Phosphoacetylglucosamine mutase"/>
    <property type="match status" value="1"/>
</dbReference>
<keyword evidence="6 11" id="KW-0479">Metal-binding</keyword>
<dbReference type="UniPathway" id="UPA00113">
    <property type="reaction ID" value="UER00530"/>
</dbReference>
<dbReference type="PANTHER" id="PTHR45955:SF1">
    <property type="entry name" value="PHOSPHOACETYLGLUCOSAMINE MUTASE"/>
    <property type="match status" value="1"/>
</dbReference>
<dbReference type="CDD" id="cd03086">
    <property type="entry name" value="PGM3"/>
    <property type="match status" value="1"/>
</dbReference>
<comment type="function">
    <text evidence="11">Catalyzes the conversion of GlcNAc-6-P into GlcNAc-1-P during the synthesis of uridine diphosphate/UDP-GlcNAc, a sugar nucleotide critical to multiple glycosylation pathways including protein N- and O-glycosylation.</text>
</comment>
<evidence type="ECO:0000256" key="13">
    <source>
        <dbReference type="PIRSR" id="PIRSR016408-3"/>
    </source>
</evidence>
<feature type="binding site" evidence="13">
    <location>
        <position position="284"/>
    </location>
    <ligand>
        <name>Mg(2+)</name>
        <dbReference type="ChEBI" id="CHEBI:18420"/>
    </ligand>
</feature>
<dbReference type="WBParaSite" id="GPUH_0001132601-mRNA-1">
    <property type="protein sequence ID" value="GPUH_0001132601-mRNA-1"/>
    <property type="gene ID" value="GPUH_0001132601"/>
</dbReference>
<evidence type="ECO:0000313" key="19">
    <source>
        <dbReference type="Proteomes" id="UP000271098"/>
    </source>
</evidence>
<dbReference type="AlphaFoldDB" id="A0A183DRH2"/>
<dbReference type="Gene3D" id="3.30.310.50">
    <property type="entry name" value="Alpha-D-phosphohexomutase, C-terminal domain"/>
    <property type="match status" value="1"/>
</dbReference>
<dbReference type="InterPro" id="IPR016657">
    <property type="entry name" value="PAGM"/>
</dbReference>
<keyword evidence="19" id="KW-1185">Reference proteome</keyword>
<evidence type="ECO:0000313" key="18">
    <source>
        <dbReference type="EMBL" id="VDN18618.1"/>
    </source>
</evidence>
<feature type="binding site" description="via phosphate group" evidence="13">
    <location>
        <position position="74"/>
    </location>
    <ligand>
        <name>Mg(2+)</name>
        <dbReference type="ChEBI" id="CHEBI:18420"/>
    </ligand>
</feature>
<evidence type="ECO:0000256" key="3">
    <source>
        <dbReference type="ARBA" id="ARBA00010231"/>
    </source>
</evidence>
<comment type="similarity">
    <text evidence="3 11">Belongs to the phosphohexose mutase family.</text>
</comment>
<dbReference type="InterPro" id="IPR005844">
    <property type="entry name" value="A-D-PHexomutase_a/b/a-I"/>
</dbReference>
<dbReference type="InterPro" id="IPR005843">
    <property type="entry name" value="A-D-PHexomutase_C"/>
</dbReference>
<reference evidence="18 19" key="2">
    <citation type="submission" date="2018-11" db="EMBL/GenBank/DDBJ databases">
        <authorList>
            <consortium name="Pathogen Informatics"/>
        </authorList>
    </citation>
    <scope>NUCLEOTIDE SEQUENCE [LARGE SCALE GENOMIC DNA]</scope>
</reference>
<evidence type="ECO:0000259" key="14">
    <source>
        <dbReference type="Pfam" id="PF00408"/>
    </source>
</evidence>
<feature type="domain" description="Phosphoacetylglucosamine mutase AMG1" evidence="17">
    <location>
        <begin position="187"/>
        <end position="290"/>
    </location>
</feature>
<dbReference type="GO" id="GO:0005975">
    <property type="term" value="P:carbohydrate metabolic process"/>
    <property type="evidence" value="ECO:0007669"/>
    <property type="project" value="InterPro"/>
</dbReference>
<dbReference type="GO" id="GO:0006048">
    <property type="term" value="P:UDP-N-acetylglucosamine biosynthetic process"/>
    <property type="evidence" value="ECO:0007669"/>
    <property type="project" value="UniProtKB-UniRule"/>
</dbReference>
<evidence type="ECO:0000256" key="9">
    <source>
        <dbReference type="ARBA" id="ARBA00031926"/>
    </source>
</evidence>
<keyword evidence="5" id="KW-0597">Phosphoprotein</keyword>
<keyword evidence="8 11" id="KW-0413">Isomerase</keyword>
<dbReference type="EC" id="5.4.2.3" evidence="4 11"/>
<reference evidence="20" key="1">
    <citation type="submission" date="2016-06" db="UniProtKB">
        <authorList>
            <consortium name="WormBaseParasite"/>
        </authorList>
    </citation>
    <scope>IDENTIFICATION</scope>
</reference>
<evidence type="ECO:0000259" key="16">
    <source>
        <dbReference type="Pfam" id="PF21404"/>
    </source>
</evidence>
<feature type="domain" description="Alpha-D-phosphohexomutase alpha/beta/alpha" evidence="15">
    <location>
        <begin position="61"/>
        <end position="108"/>
    </location>
</feature>
<dbReference type="Pfam" id="PF21404">
    <property type="entry name" value="AMG1_III"/>
    <property type="match status" value="1"/>
</dbReference>
<organism evidence="20">
    <name type="scientific">Gongylonema pulchrum</name>
    <dbReference type="NCBI Taxonomy" id="637853"/>
    <lineage>
        <taxon>Eukaryota</taxon>
        <taxon>Metazoa</taxon>
        <taxon>Ecdysozoa</taxon>
        <taxon>Nematoda</taxon>
        <taxon>Chromadorea</taxon>
        <taxon>Rhabditida</taxon>
        <taxon>Spirurina</taxon>
        <taxon>Spiruromorpha</taxon>
        <taxon>Spiruroidea</taxon>
        <taxon>Gongylonematidae</taxon>
        <taxon>Gongylonema</taxon>
    </lineage>
</organism>
<dbReference type="OrthoDB" id="1928at2759"/>
<dbReference type="InterPro" id="IPR016055">
    <property type="entry name" value="A-D-PHexomutase_a/b/a-I/II/III"/>
</dbReference>
<comment type="catalytic activity">
    <reaction evidence="1 11">
        <text>N-acetyl-alpha-D-glucosamine 1-phosphate = N-acetyl-D-glucosamine 6-phosphate</text>
        <dbReference type="Rhea" id="RHEA:23804"/>
        <dbReference type="ChEBI" id="CHEBI:57513"/>
        <dbReference type="ChEBI" id="CHEBI:57776"/>
        <dbReference type="EC" id="5.4.2.3"/>
    </reaction>
</comment>
<feature type="binding site" evidence="13">
    <location>
        <position position="286"/>
    </location>
    <ligand>
        <name>Mg(2+)</name>
        <dbReference type="ChEBI" id="CHEBI:18420"/>
    </ligand>
</feature>
<dbReference type="Pfam" id="PF02878">
    <property type="entry name" value="PGM_PMM_I"/>
    <property type="match status" value="2"/>
</dbReference>
<evidence type="ECO:0000256" key="2">
    <source>
        <dbReference type="ARBA" id="ARBA00004865"/>
    </source>
</evidence>
<dbReference type="Proteomes" id="UP000271098">
    <property type="component" value="Unassembled WGS sequence"/>
</dbReference>
<dbReference type="SUPFAM" id="SSF55957">
    <property type="entry name" value="Phosphoglucomutase, C-terminal domain"/>
    <property type="match status" value="1"/>
</dbReference>
<dbReference type="GO" id="GO:0004610">
    <property type="term" value="F:phosphoacetylglucosamine mutase activity"/>
    <property type="evidence" value="ECO:0007669"/>
    <property type="project" value="UniProtKB-UniRule"/>
</dbReference>
<feature type="active site" description="Phosphoserine intermediate" evidence="12">
    <location>
        <position position="74"/>
    </location>
</feature>
<feature type="domain" description="Phosphoacetylglucosamine mutase AMG1" evidence="16">
    <location>
        <begin position="305"/>
        <end position="450"/>
    </location>
</feature>
<dbReference type="InterPro" id="IPR016066">
    <property type="entry name" value="A-D-PHexomutase_CS"/>
</dbReference>
<comment type="cofactor">
    <cofactor evidence="11 13">
        <name>Mg(2+)</name>
        <dbReference type="ChEBI" id="CHEBI:18420"/>
    </cofactor>
    <text evidence="11 13">Binds 1 Mg(2+) ion per subunit.</text>
</comment>
<dbReference type="PROSITE" id="PS00710">
    <property type="entry name" value="PGM_PMM"/>
    <property type="match status" value="1"/>
</dbReference>
<keyword evidence="7 11" id="KW-0460">Magnesium</keyword>
<dbReference type="Pfam" id="PF21405">
    <property type="entry name" value="AMG1_II"/>
    <property type="match status" value="1"/>
</dbReference>
<sequence length="545" mass="60990">MADVIIPEKYTRDYNTDHSGRSTPVPVTTKFSYGTAGFRANATQLPFVVFRVGYLAAIRSKYLNKALGIMVTASHNPVEDNGVKIIDPSGEMLDSSWEEYADSIVNASDEEFVEKMREFRQRYGARGGRNACILTAIDTRPSSGHLEDAACRGAQCANVNVQRLGILTTPQLHYIVRCQNDPLYGAATEKGYYERVRNSMDGLNFSTRSGNAYTPILYLDCANGVGAQQFRKLHFDQSSLHVILVNDQLASLNDHCGADYVKIEKKFPRNFEKIEALQRCASFDGDADRLIYFYRDCSDQLVLVDGDKIAALFAKFLTEQIKGAALGDIFSLSVIQTAYANGNSTKFLQEELGIRACCVATGIKNLQREAMKYDIGVYFEANGHGTVYFSQRFYDIMKSRLPTIVTHKDDMGKKIQVRRLLCFSKLLNTVIGDAMTDLLAVEMLLKYYDWTVERWNNMYNDLPSVQKKIKIDDRTMFEVSANERTCIEPSGLQEKIDNIVANPSGTENVLRIYAEAATDEDVQALAGEVEKAVQEVLAVDGKNAR</sequence>
<dbReference type="EMBL" id="UYRT01078481">
    <property type="protein sequence ID" value="VDN18618.1"/>
    <property type="molecule type" value="Genomic_DNA"/>
</dbReference>
<evidence type="ECO:0000256" key="1">
    <source>
        <dbReference type="ARBA" id="ARBA00000558"/>
    </source>
</evidence>
<dbReference type="PIRSF" id="PIRSF016408">
    <property type="entry name" value="PAGM"/>
    <property type="match status" value="1"/>
</dbReference>
<evidence type="ECO:0000259" key="15">
    <source>
        <dbReference type="Pfam" id="PF02878"/>
    </source>
</evidence>
<evidence type="ECO:0000256" key="8">
    <source>
        <dbReference type="ARBA" id="ARBA00023235"/>
    </source>
</evidence>
<dbReference type="InterPro" id="IPR049023">
    <property type="entry name" value="AMG1_II"/>
</dbReference>
<name>A0A183DRH2_9BILA</name>
<evidence type="ECO:0000256" key="5">
    <source>
        <dbReference type="ARBA" id="ARBA00022553"/>
    </source>
</evidence>
<accession>A0A183DRH2</accession>
<comment type="pathway">
    <text evidence="2 11">Nucleotide-sugar biosynthesis; UDP-N-acetyl-alpha-D-glucosamine biosynthesis; N-acetyl-alpha-D-glucosamine 1-phosphate from alpha-D-glucosamine 6-phosphate (route I): step 2/2.</text>
</comment>
<dbReference type="PANTHER" id="PTHR45955">
    <property type="entry name" value="PHOSPHOACETYLGLUCOSAMINE MUTASE"/>
    <property type="match status" value="1"/>
</dbReference>
<feature type="binding site" evidence="13">
    <location>
        <position position="288"/>
    </location>
    <ligand>
        <name>Mg(2+)</name>
        <dbReference type="ChEBI" id="CHEBI:18420"/>
    </ligand>
</feature>
<evidence type="ECO:0000256" key="4">
    <source>
        <dbReference type="ARBA" id="ARBA00012731"/>
    </source>
</evidence>
<evidence type="ECO:0000313" key="20">
    <source>
        <dbReference type="WBParaSite" id="GPUH_0001132601-mRNA-1"/>
    </source>
</evidence>
<proteinExistence type="inferred from homology"/>
<protein>
    <recommendedName>
        <fullName evidence="4 11">Phosphoacetylglucosamine mutase</fullName>
        <shortName evidence="11">PAGM</shortName>
        <ecNumber evidence="4 11">5.4.2.3</ecNumber>
    </recommendedName>
    <alternativeName>
        <fullName evidence="10 11">Acetylglucosamine phosphomutase</fullName>
    </alternativeName>
    <alternativeName>
        <fullName evidence="9 11">N-acetylglucosamine-phosphate mutase</fullName>
    </alternativeName>
</protein>
<evidence type="ECO:0000256" key="7">
    <source>
        <dbReference type="ARBA" id="ARBA00022842"/>
    </source>
</evidence>
<dbReference type="Pfam" id="PF00408">
    <property type="entry name" value="PGM_PMM_IV"/>
    <property type="match status" value="1"/>
</dbReference>
<dbReference type="GO" id="GO:0000287">
    <property type="term" value="F:magnesium ion binding"/>
    <property type="evidence" value="ECO:0007669"/>
    <property type="project" value="InterPro"/>
</dbReference>
<evidence type="ECO:0000259" key="17">
    <source>
        <dbReference type="Pfam" id="PF21405"/>
    </source>
</evidence>
<dbReference type="SUPFAM" id="SSF53738">
    <property type="entry name" value="Phosphoglucomutase, first 3 domains"/>
    <property type="match status" value="3"/>
</dbReference>
<dbReference type="InterPro" id="IPR049022">
    <property type="entry name" value="AMG1_III"/>
</dbReference>
<feature type="domain" description="Alpha-D-phosphohexomutase alpha/beta/alpha" evidence="15">
    <location>
        <begin position="109"/>
        <end position="177"/>
    </location>
</feature>